<dbReference type="Proteomes" id="UP000257109">
    <property type="component" value="Unassembled WGS sequence"/>
</dbReference>
<name>A0A371E841_MUCPR</name>
<feature type="non-terminal residue" evidence="1">
    <location>
        <position position="1"/>
    </location>
</feature>
<reference evidence="1" key="1">
    <citation type="submission" date="2018-05" db="EMBL/GenBank/DDBJ databases">
        <title>Draft genome of Mucuna pruriens seed.</title>
        <authorList>
            <person name="Nnadi N.E."/>
            <person name="Vos R."/>
            <person name="Hasami M.H."/>
            <person name="Devisetty U.K."/>
            <person name="Aguiy J.C."/>
        </authorList>
    </citation>
    <scope>NUCLEOTIDE SEQUENCE [LARGE SCALE GENOMIC DNA]</scope>
    <source>
        <strain evidence="1">JCA_2017</strain>
    </source>
</reference>
<accession>A0A371E841</accession>
<protein>
    <submittedName>
        <fullName evidence="1">Uncharacterized protein</fullName>
    </submittedName>
</protein>
<proteinExistence type="predicted"/>
<organism evidence="1 2">
    <name type="scientific">Mucuna pruriens</name>
    <name type="common">Velvet bean</name>
    <name type="synonym">Dolichos pruriens</name>
    <dbReference type="NCBI Taxonomy" id="157652"/>
    <lineage>
        <taxon>Eukaryota</taxon>
        <taxon>Viridiplantae</taxon>
        <taxon>Streptophyta</taxon>
        <taxon>Embryophyta</taxon>
        <taxon>Tracheophyta</taxon>
        <taxon>Spermatophyta</taxon>
        <taxon>Magnoliopsida</taxon>
        <taxon>eudicotyledons</taxon>
        <taxon>Gunneridae</taxon>
        <taxon>Pentapetalae</taxon>
        <taxon>rosids</taxon>
        <taxon>fabids</taxon>
        <taxon>Fabales</taxon>
        <taxon>Fabaceae</taxon>
        <taxon>Papilionoideae</taxon>
        <taxon>50 kb inversion clade</taxon>
        <taxon>NPAAA clade</taxon>
        <taxon>indigoferoid/millettioid clade</taxon>
        <taxon>Phaseoleae</taxon>
        <taxon>Mucuna</taxon>
    </lineage>
</organism>
<evidence type="ECO:0000313" key="1">
    <source>
        <dbReference type="EMBL" id="RDX62190.1"/>
    </source>
</evidence>
<evidence type="ECO:0000313" key="2">
    <source>
        <dbReference type="Proteomes" id="UP000257109"/>
    </source>
</evidence>
<sequence>MTPFRLTFDTEEAHEVVQVKECAAKAKAAKRQEQRLALQRFKPRDLVLRKIAWTTNNNKLTPYLGRPIQNN</sequence>
<keyword evidence="2" id="KW-1185">Reference proteome</keyword>
<gene>
    <name evidence="1" type="ORF">CR513_59501</name>
</gene>
<dbReference type="EMBL" id="QJKJ01015635">
    <property type="protein sequence ID" value="RDX62190.1"/>
    <property type="molecule type" value="Genomic_DNA"/>
</dbReference>
<comment type="caution">
    <text evidence="1">The sequence shown here is derived from an EMBL/GenBank/DDBJ whole genome shotgun (WGS) entry which is preliminary data.</text>
</comment>
<dbReference type="AlphaFoldDB" id="A0A371E841"/>
<dbReference type="OrthoDB" id="1433117at2759"/>